<dbReference type="EMBL" id="CP126116">
    <property type="protein sequence ID" value="WHZ56219.1"/>
    <property type="molecule type" value="Genomic_DNA"/>
</dbReference>
<accession>A0ACD4R6Y3</accession>
<protein>
    <submittedName>
        <fullName evidence="1">DUF3892 domain-containing protein</fullName>
    </submittedName>
</protein>
<proteinExistence type="predicted"/>
<reference evidence="2" key="1">
    <citation type="journal article" date="2025" name="Aquaculture">
        <title>Assessment of the bioflocculant production and safety properties of Metabacillus hrfriensis sp. nov. based on phenotypic and whole-genome sequencing analysis.</title>
        <authorList>
            <person name="Zhang R."/>
            <person name="Zhao Z."/>
            <person name="Luo L."/>
            <person name="Wang S."/>
            <person name="Guo K."/>
            <person name="Xu W."/>
        </authorList>
    </citation>
    <scope>NUCLEOTIDE SEQUENCE [LARGE SCALE GENOMIC DNA]</scope>
    <source>
        <strain evidence="2">CT-WN-B3</strain>
    </source>
</reference>
<keyword evidence="2" id="KW-1185">Reference proteome</keyword>
<evidence type="ECO:0000313" key="2">
    <source>
        <dbReference type="Proteomes" id="UP001226091"/>
    </source>
</evidence>
<name>A0ACD4R6Y3_9BACI</name>
<evidence type="ECO:0000313" key="1">
    <source>
        <dbReference type="EMBL" id="WHZ56219.1"/>
    </source>
</evidence>
<dbReference type="Proteomes" id="UP001226091">
    <property type="component" value="Chromosome"/>
</dbReference>
<organism evidence="1 2">
    <name type="scientific">Metabacillus hrfriensis</name>
    <dbReference type="NCBI Taxonomy" id="3048891"/>
    <lineage>
        <taxon>Bacteria</taxon>
        <taxon>Bacillati</taxon>
        <taxon>Bacillota</taxon>
        <taxon>Bacilli</taxon>
        <taxon>Bacillales</taxon>
        <taxon>Bacillaceae</taxon>
        <taxon>Metabacillus</taxon>
    </lineage>
</organism>
<sequence length="75" mass="8183">MEKESFVAAQKNGDGDLVSFKTSAGRTLSYQEALMEIDKGSIAGVNTFKGKDGEMYIRSNPDHNKANNLDSLPPF</sequence>
<gene>
    <name evidence="1" type="ORF">QLQ22_16125</name>
</gene>